<dbReference type="Proteomes" id="UP000432089">
    <property type="component" value="Unassembled WGS sequence"/>
</dbReference>
<evidence type="ECO:0000313" key="5">
    <source>
        <dbReference type="Proteomes" id="UP000432089"/>
    </source>
</evidence>
<evidence type="ECO:0000313" key="4">
    <source>
        <dbReference type="EMBL" id="KAB0682930.1"/>
    </source>
</evidence>
<name>A0A7V7PTA1_9HYPH</name>
<keyword evidence="2 4" id="KW-0808">Transferase</keyword>
<keyword evidence="1 4" id="KW-0489">Methyltransferase</keyword>
<reference evidence="4 5" key="1">
    <citation type="submission" date="2019-09" db="EMBL/GenBank/DDBJ databases">
        <title>YIM 132180 draft genome.</title>
        <authorList>
            <person name="Zhang K."/>
        </authorList>
    </citation>
    <scope>NUCLEOTIDE SEQUENCE [LARGE SCALE GENOMIC DNA]</scope>
    <source>
        <strain evidence="4 5">YIM 132180</strain>
    </source>
</reference>
<dbReference type="EMBL" id="VZDO01000001">
    <property type="protein sequence ID" value="KAB0682930.1"/>
    <property type="molecule type" value="Genomic_DNA"/>
</dbReference>
<comment type="caution">
    <text evidence="4">The sequence shown here is derived from an EMBL/GenBank/DDBJ whole genome shotgun (WGS) entry which is preliminary data.</text>
</comment>
<dbReference type="RefSeq" id="WP_150967903.1">
    <property type="nucleotide sequence ID" value="NZ_VZDO01000001.1"/>
</dbReference>
<evidence type="ECO:0000256" key="1">
    <source>
        <dbReference type="ARBA" id="ARBA00022603"/>
    </source>
</evidence>
<sequence length="198" mass="22015">MAAAPVKRIDAAGFEVKFRETIDPWNYAASPFEAYKRGVLLRACGSDRRYGRALEFGCAIGETSRFLSPRCLRLLAVDASPTALAEAERRNAGNRRVAFRRSLLPREVPRGRFDLVVLSEVAYYLTKRELAMLMQKVARITAPGGRVVVLHHVRPFGDASQLPALAQARACAALARTMRRVHAASRGRFECAAYLKPR</sequence>
<evidence type="ECO:0000256" key="3">
    <source>
        <dbReference type="ARBA" id="ARBA00022691"/>
    </source>
</evidence>
<dbReference type="GO" id="GO:0032259">
    <property type="term" value="P:methylation"/>
    <property type="evidence" value="ECO:0007669"/>
    <property type="project" value="UniProtKB-KW"/>
</dbReference>
<evidence type="ECO:0000256" key="2">
    <source>
        <dbReference type="ARBA" id="ARBA00022679"/>
    </source>
</evidence>
<dbReference type="Gene3D" id="3.40.50.150">
    <property type="entry name" value="Vaccinia Virus protein VP39"/>
    <property type="match status" value="1"/>
</dbReference>
<dbReference type="PANTHER" id="PTHR43464:SF19">
    <property type="entry name" value="UBIQUINONE BIOSYNTHESIS O-METHYLTRANSFERASE, MITOCHONDRIAL"/>
    <property type="match status" value="1"/>
</dbReference>
<dbReference type="CDD" id="cd02440">
    <property type="entry name" value="AdoMet_MTases"/>
    <property type="match status" value="1"/>
</dbReference>
<dbReference type="GO" id="GO:0008757">
    <property type="term" value="F:S-adenosylmethionine-dependent methyltransferase activity"/>
    <property type="evidence" value="ECO:0007669"/>
    <property type="project" value="InterPro"/>
</dbReference>
<keyword evidence="3" id="KW-0949">S-adenosyl-L-methionine</keyword>
<dbReference type="SUPFAM" id="SSF53335">
    <property type="entry name" value="S-adenosyl-L-methionine-dependent methyltransferases"/>
    <property type="match status" value="1"/>
</dbReference>
<dbReference type="GO" id="GO:0009312">
    <property type="term" value="P:oligosaccharide biosynthetic process"/>
    <property type="evidence" value="ECO:0007669"/>
    <property type="project" value="InterPro"/>
</dbReference>
<protein>
    <submittedName>
        <fullName evidence="4">Methyltransferase domain-containing protein</fullName>
    </submittedName>
</protein>
<gene>
    <name evidence="4" type="ORF">F6X38_02285</name>
</gene>
<accession>A0A7V7PTA1</accession>
<dbReference type="Pfam" id="PF05401">
    <property type="entry name" value="NodS"/>
    <property type="match status" value="1"/>
</dbReference>
<organism evidence="4 5">
    <name type="scientific">Plantimonas leprariae</name>
    <dbReference type="NCBI Taxonomy" id="2615207"/>
    <lineage>
        <taxon>Bacteria</taxon>
        <taxon>Pseudomonadati</taxon>
        <taxon>Pseudomonadota</taxon>
        <taxon>Alphaproteobacteria</taxon>
        <taxon>Hyphomicrobiales</taxon>
        <taxon>Aurantimonadaceae</taxon>
        <taxon>Plantimonas</taxon>
    </lineage>
</organism>
<proteinExistence type="predicted"/>
<dbReference type="InterPro" id="IPR008715">
    <property type="entry name" value="SAM-MeTfrase_NodS-like"/>
</dbReference>
<dbReference type="AlphaFoldDB" id="A0A7V7PTA1"/>
<keyword evidence="5" id="KW-1185">Reference proteome</keyword>
<dbReference type="InterPro" id="IPR029063">
    <property type="entry name" value="SAM-dependent_MTases_sf"/>
</dbReference>
<dbReference type="PANTHER" id="PTHR43464">
    <property type="entry name" value="METHYLTRANSFERASE"/>
    <property type="match status" value="1"/>
</dbReference>